<reference evidence="1" key="1">
    <citation type="submission" date="2025-02" db="EMBL/GenBank/DDBJ databases">
        <authorList>
            <consortium name="NCBI Genome Project"/>
        </authorList>
    </citation>
    <scope>NUCLEOTIDE SEQUENCE</scope>
</reference>
<dbReference type="VEuPathDB" id="FungiDB:An07g00870"/>
<sequence length="198" mass="21996">MISPITDQDRLRLCCQEGEYNVPVPALLNLLSARVNLRRCVVAGGYTSSRLEIFLAALPSAMLENRQSLPTCFSAGKVRGGLAWWSIVYSATFVYSYRTLGRKARGLSRATYVIGDRDRVEIQDFNGFARLSGHDFHDGRPQPILRKTRDRGLVCATSIVELLDLNINLCQRLAPMAGPSSIFKASIGRYLDIALSEK</sequence>
<accession>A0AAJ8E425</accession>
<protein>
    <submittedName>
        <fullName evidence="1">Uncharacterized protein</fullName>
    </submittedName>
</protein>
<proteinExistence type="predicted"/>
<organism evidence="1">
    <name type="scientific">Aspergillus niger</name>
    <dbReference type="NCBI Taxonomy" id="5061"/>
    <lineage>
        <taxon>Eukaryota</taxon>
        <taxon>Fungi</taxon>
        <taxon>Dikarya</taxon>
        <taxon>Ascomycota</taxon>
        <taxon>Pezizomycotina</taxon>
        <taxon>Eurotiomycetes</taxon>
        <taxon>Eurotiomycetidae</taxon>
        <taxon>Eurotiales</taxon>
        <taxon>Aspergillaceae</taxon>
        <taxon>Aspergillus</taxon>
        <taxon>Aspergillus subgen. Circumdati</taxon>
    </lineage>
</organism>
<name>A0AAJ8E425_ASPNG</name>
<dbReference type="AlphaFoldDB" id="A0AAJ8E425"/>
<dbReference type="KEGG" id="ang:An07g00870"/>
<dbReference type="GeneID" id="84591258"/>
<reference evidence="1" key="2">
    <citation type="submission" date="2025-08" db="UniProtKB">
        <authorList>
            <consortium name="RefSeq"/>
        </authorList>
    </citation>
    <scope>IDENTIFICATION</scope>
</reference>
<gene>
    <name evidence="1" type="ORF">An07g00870</name>
</gene>
<dbReference type="RefSeq" id="XP_059606094.1">
    <property type="nucleotide sequence ID" value="XM_059748189.1"/>
</dbReference>
<evidence type="ECO:0000313" key="1">
    <source>
        <dbReference type="RefSeq" id="XP_059606094.1"/>
    </source>
</evidence>